<evidence type="ECO:0000313" key="2">
    <source>
        <dbReference type="EMBL" id="MFD1588719.1"/>
    </source>
</evidence>
<keyword evidence="3" id="KW-1185">Reference proteome</keyword>
<feature type="region of interest" description="Disordered" evidence="1">
    <location>
        <begin position="89"/>
        <end position="139"/>
    </location>
</feature>
<accession>A0ABD6CFT4</accession>
<reference evidence="2 3" key="1">
    <citation type="journal article" date="2019" name="Int. J. Syst. Evol. Microbiol.">
        <title>The Global Catalogue of Microorganisms (GCM) 10K type strain sequencing project: providing services to taxonomists for standard genome sequencing and annotation.</title>
        <authorList>
            <consortium name="The Broad Institute Genomics Platform"/>
            <consortium name="The Broad Institute Genome Sequencing Center for Infectious Disease"/>
            <person name="Wu L."/>
            <person name="Ma J."/>
        </authorList>
    </citation>
    <scope>NUCLEOTIDE SEQUENCE [LARGE SCALE GENOMIC DNA]</scope>
    <source>
        <strain evidence="2 3">CGMCC 1.12125</strain>
    </source>
</reference>
<sequence length="161" mass="17372">MPVNSGFGWEPPYPPGDKVSWIQDHSASELLFWVDKPGGHLMIDSGWSTVSKETGGRWSSIQEIREDARIKNPSQFDSFEALQEALRQLEQQEQARSSGGGSQSPDSTPDGRTSGQTPTQQQPASGGQTSNQQQEAPAINQTHMIAAAVAIGVVIAARRSN</sequence>
<proteinExistence type="predicted"/>
<organism evidence="2 3">
    <name type="scientific">Halorientalis brevis</name>
    <dbReference type="NCBI Taxonomy" id="1126241"/>
    <lineage>
        <taxon>Archaea</taxon>
        <taxon>Methanobacteriati</taxon>
        <taxon>Methanobacteriota</taxon>
        <taxon>Stenosarchaea group</taxon>
        <taxon>Halobacteria</taxon>
        <taxon>Halobacteriales</taxon>
        <taxon>Haloarculaceae</taxon>
        <taxon>Halorientalis</taxon>
    </lineage>
</organism>
<dbReference type="RefSeq" id="WP_247378375.1">
    <property type="nucleotide sequence ID" value="NZ_JALLGV010000005.1"/>
</dbReference>
<protein>
    <submittedName>
        <fullName evidence="2">Uncharacterized protein</fullName>
    </submittedName>
</protein>
<dbReference type="Proteomes" id="UP001597119">
    <property type="component" value="Unassembled WGS sequence"/>
</dbReference>
<evidence type="ECO:0000313" key="3">
    <source>
        <dbReference type="Proteomes" id="UP001597119"/>
    </source>
</evidence>
<dbReference type="EMBL" id="JBHUDJ010000014">
    <property type="protein sequence ID" value="MFD1588719.1"/>
    <property type="molecule type" value="Genomic_DNA"/>
</dbReference>
<dbReference type="AlphaFoldDB" id="A0ABD6CFT4"/>
<comment type="caution">
    <text evidence="2">The sequence shown here is derived from an EMBL/GenBank/DDBJ whole genome shotgun (WGS) entry which is preliminary data.</text>
</comment>
<evidence type="ECO:0000256" key="1">
    <source>
        <dbReference type="SAM" id="MobiDB-lite"/>
    </source>
</evidence>
<gene>
    <name evidence="2" type="ORF">ACFR9U_17205</name>
</gene>
<feature type="compositionally biased region" description="Polar residues" evidence="1">
    <location>
        <begin position="103"/>
        <end position="139"/>
    </location>
</feature>
<name>A0ABD6CFT4_9EURY</name>